<dbReference type="PANTHER" id="PTHR42805:SF1">
    <property type="entry name" value="PTERIN-4-ALPHA-CARBINOLAMINE DEHYDRATASE-RELATED"/>
    <property type="match status" value="1"/>
</dbReference>
<sequence length="109" mass="12743">MSDSKNPSPLTDNDIQDLLNEFSNCKMDYSNGVSKVIQKFKFSNYLDSLKFLLLIGNKIDSMQHHPKIICEWDHLTLEWWTHSSRTLTSIDALMVRETQTIFRSFLSNK</sequence>
<dbReference type="GO" id="GO:0008124">
    <property type="term" value="F:4-alpha-hydroxytetrahydrobiopterin dehydratase activity"/>
    <property type="evidence" value="ECO:0007669"/>
    <property type="project" value="UniProtKB-EC"/>
</dbReference>
<gene>
    <name evidence="5" type="ORF">KP22_14225</name>
</gene>
<dbReference type="GO" id="GO:0006729">
    <property type="term" value="P:tetrahydrobiopterin biosynthetic process"/>
    <property type="evidence" value="ECO:0007669"/>
    <property type="project" value="InterPro"/>
</dbReference>
<evidence type="ECO:0000256" key="3">
    <source>
        <dbReference type="ARBA" id="ARBA00013252"/>
    </source>
</evidence>
<comment type="caution">
    <text evidence="5">The sequence shown here is derived from an EMBL/GenBank/DDBJ whole genome shotgun (WGS) entry which is preliminary data.</text>
</comment>
<dbReference type="InterPro" id="IPR001533">
    <property type="entry name" value="Pterin_deHydtase"/>
</dbReference>
<dbReference type="Gene3D" id="3.30.1360.20">
    <property type="entry name" value="Transcriptional coactivator/pterin dehydratase"/>
    <property type="match status" value="1"/>
</dbReference>
<proteinExistence type="inferred from homology"/>
<dbReference type="SUPFAM" id="SSF55248">
    <property type="entry name" value="PCD-like"/>
    <property type="match status" value="1"/>
</dbReference>
<reference evidence="5 6" key="1">
    <citation type="submission" date="2014-08" db="EMBL/GenBank/DDBJ databases">
        <title>Genome sequences of NCPPB Pectobacterium isolates.</title>
        <authorList>
            <person name="Glover R.H."/>
            <person name="Sapp M."/>
            <person name="Elphinstone J."/>
        </authorList>
    </citation>
    <scope>NUCLEOTIDE SEQUENCE [LARGE SCALE GENOMIC DNA]</scope>
    <source>
        <strain evidence="5 6">NCPPB 2795</strain>
    </source>
</reference>
<evidence type="ECO:0000256" key="4">
    <source>
        <dbReference type="ARBA" id="ARBA00023239"/>
    </source>
</evidence>
<evidence type="ECO:0000256" key="2">
    <source>
        <dbReference type="ARBA" id="ARBA00006472"/>
    </source>
</evidence>
<evidence type="ECO:0000256" key="1">
    <source>
        <dbReference type="ARBA" id="ARBA00001554"/>
    </source>
</evidence>
<protein>
    <recommendedName>
        <fullName evidence="3">4a-hydroxytetrahydrobiopterin dehydratase</fullName>
        <ecNumber evidence="3">4.2.1.96</ecNumber>
    </recommendedName>
</protein>
<evidence type="ECO:0000313" key="5">
    <source>
        <dbReference type="EMBL" id="KFX04007.1"/>
    </source>
</evidence>
<dbReference type="RefSeq" id="WP_039324819.1">
    <property type="nucleotide sequence ID" value="NZ_JAODTE010000005.1"/>
</dbReference>
<dbReference type="InterPro" id="IPR036428">
    <property type="entry name" value="PCD_sf"/>
</dbReference>
<dbReference type="eggNOG" id="COG2154">
    <property type="taxonomic scope" value="Bacteria"/>
</dbReference>
<accession>A0A093RLL9</accession>
<dbReference type="Pfam" id="PF01329">
    <property type="entry name" value="Pterin_4a"/>
    <property type="match status" value="1"/>
</dbReference>
<name>A0A093RLL9_9GAMM</name>
<dbReference type="AlphaFoldDB" id="A0A093RLL9"/>
<dbReference type="Proteomes" id="UP000032874">
    <property type="component" value="Unassembled WGS sequence"/>
</dbReference>
<comment type="catalytic activity">
    <reaction evidence="1">
        <text>(4aS,6R)-4a-hydroxy-L-erythro-5,6,7,8-tetrahydrobiopterin = (6R)-L-erythro-6,7-dihydrobiopterin + H2O</text>
        <dbReference type="Rhea" id="RHEA:11920"/>
        <dbReference type="ChEBI" id="CHEBI:15377"/>
        <dbReference type="ChEBI" id="CHEBI:15642"/>
        <dbReference type="ChEBI" id="CHEBI:43120"/>
        <dbReference type="EC" id="4.2.1.96"/>
    </reaction>
</comment>
<organism evidence="5 6">
    <name type="scientific">Pectobacterium betavasculorum</name>
    <dbReference type="NCBI Taxonomy" id="55207"/>
    <lineage>
        <taxon>Bacteria</taxon>
        <taxon>Pseudomonadati</taxon>
        <taxon>Pseudomonadota</taxon>
        <taxon>Gammaproteobacteria</taxon>
        <taxon>Enterobacterales</taxon>
        <taxon>Pectobacteriaceae</taxon>
        <taxon>Pectobacterium</taxon>
    </lineage>
</organism>
<keyword evidence="4" id="KW-0456">Lyase</keyword>
<dbReference type="STRING" id="55207.KP22_14225"/>
<comment type="similarity">
    <text evidence="2">Belongs to the pterin-4-alpha-carbinolamine dehydratase family.</text>
</comment>
<dbReference type="InterPro" id="IPR050376">
    <property type="entry name" value="Pterin-4-alpha-carb_dehyd"/>
</dbReference>
<dbReference type="EC" id="4.2.1.96" evidence="3"/>
<dbReference type="PANTHER" id="PTHR42805">
    <property type="entry name" value="PTERIN-4-ALPHA-CARBINOLAMINE DEHYDRATASE-RELATED"/>
    <property type="match status" value="1"/>
</dbReference>
<evidence type="ECO:0000313" key="6">
    <source>
        <dbReference type="Proteomes" id="UP000032874"/>
    </source>
</evidence>
<dbReference type="EMBL" id="JQHM01000006">
    <property type="protein sequence ID" value="KFX04007.1"/>
    <property type="molecule type" value="Genomic_DNA"/>
</dbReference>